<evidence type="ECO:0000313" key="1">
    <source>
        <dbReference type="EMBL" id="KKR04351.1"/>
    </source>
</evidence>
<dbReference type="PANTHER" id="PTHR21174:SF0">
    <property type="entry name" value="HD PHOSPHOHYDROLASE FAMILY PROTEIN-RELATED"/>
    <property type="match status" value="1"/>
</dbReference>
<dbReference type="Proteomes" id="UP000033935">
    <property type="component" value="Unassembled WGS sequence"/>
</dbReference>
<protein>
    <recommendedName>
        <fullName evidence="3">N-methyl-D-aspartate receptor NMDAR2C subunit</fullName>
    </recommendedName>
</protein>
<dbReference type="Gene3D" id="1.10.3210.10">
    <property type="entry name" value="Hypothetical protein af1432"/>
    <property type="match status" value="1"/>
</dbReference>
<dbReference type="AlphaFoldDB" id="A0A0G0MV86"/>
<dbReference type="PIRSF" id="PIRSF035170">
    <property type="entry name" value="HD_phosphohydro"/>
    <property type="match status" value="1"/>
</dbReference>
<sequence length="203" mass="24328">MDLFTIWKQTMECLNCLEQKDMFDDLLLCYQEASRQYHTTQHLVSCFIHYEICQSKMKDPLVVALALFYHDVVYDVRRLDNEQMSAQAWQRDGSRLGLSNETIENVTGMILATKNHKTEDADTQIFLDIDLSILGEQDEVFDQFERDIRAEYVWVPEEIFRNRREQILRKFLERDQIFYTSSFCSFEQKARKNLWRRIVELGK</sequence>
<dbReference type="PANTHER" id="PTHR21174">
    <property type="match status" value="1"/>
</dbReference>
<comment type="caution">
    <text evidence="1">The sequence shown here is derived from an EMBL/GenBank/DDBJ whole genome shotgun (WGS) entry which is preliminary data.</text>
</comment>
<accession>A0A0G0MV86</accession>
<dbReference type="EMBL" id="LBWG01000009">
    <property type="protein sequence ID" value="KKR04351.1"/>
    <property type="molecule type" value="Genomic_DNA"/>
</dbReference>
<proteinExistence type="predicted"/>
<organism evidence="1 2">
    <name type="scientific">Candidatus Uhrbacteria bacterium GW2011_GWF2_39_13</name>
    <dbReference type="NCBI Taxonomy" id="1618995"/>
    <lineage>
        <taxon>Bacteria</taxon>
        <taxon>Candidatus Uhriibacteriota</taxon>
    </lineage>
</organism>
<reference evidence="1 2" key="1">
    <citation type="journal article" date="2015" name="Nature">
        <title>rRNA introns, odd ribosomes, and small enigmatic genomes across a large radiation of phyla.</title>
        <authorList>
            <person name="Brown C.T."/>
            <person name="Hug L.A."/>
            <person name="Thomas B.C."/>
            <person name="Sharon I."/>
            <person name="Castelle C.J."/>
            <person name="Singh A."/>
            <person name="Wilkins M.J."/>
            <person name="Williams K.H."/>
            <person name="Banfield J.F."/>
        </authorList>
    </citation>
    <scope>NUCLEOTIDE SEQUENCE [LARGE SCALE GENOMIC DNA]</scope>
</reference>
<dbReference type="SUPFAM" id="SSF109604">
    <property type="entry name" value="HD-domain/PDEase-like"/>
    <property type="match status" value="1"/>
</dbReference>
<evidence type="ECO:0008006" key="3">
    <source>
        <dbReference type="Google" id="ProtNLM"/>
    </source>
</evidence>
<gene>
    <name evidence="1" type="ORF">UT30_C0009G0061</name>
</gene>
<evidence type="ECO:0000313" key="2">
    <source>
        <dbReference type="Proteomes" id="UP000033935"/>
    </source>
</evidence>
<dbReference type="InterPro" id="IPR009218">
    <property type="entry name" value="HD_phosphohydro"/>
</dbReference>
<name>A0A0G0MV86_9BACT</name>